<keyword evidence="4" id="KW-0503">Monooxygenase</keyword>
<organism evidence="5 6">
    <name type="scientific">Tigheibacillus halophilus</name>
    <dbReference type="NCBI Taxonomy" id="361280"/>
    <lineage>
        <taxon>Bacteria</taxon>
        <taxon>Bacillati</taxon>
        <taxon>Bacillota</taxon>
        <taxon>Bacilli</taxon>
        <taxon>Bacillales</taxon>
        <taxon>Bacillaceae</taxon>
        <taxon>Tigheibacillus</taxon>
    </lineage>
</organism>
<dbReference type="PANTHER" id="PTHR30011">
    <property type="entry name" value="ALKANESULFONATE MONOOXYGENASE-RELATED"/>
    <property type="match status" value="1"/>
</dbReference>
<dbReference type="EMBL" id="JAWDIP010000003">
    <property type="protein sequence ID" value="MDY0395558.1"/>
    <property type="molecule type" value="Genomic_DNA"/>
</dbReference>
<evidence type="ECO:0000313" key="6">
    <source>
        <dbReference type="Proteomes" id="UP001281447"/>
    </source>
</evidence>
<evidence type="ECO:0000256" key="1">
    <source>
        <dbReference type="ARBA" id="ARBA00022630"/>
    </source>
</evidence>
<evidence type="ECO:0000256" key="4">
    <source>
        <dbReference type="ARBA" id="ARBA00023033"/>
    </source>
</evidence>
<keyword evidence="1" id="KW-0285">Flavoprotein</keyword>
<dbReference type="Gene3D" id="3.20.20.30">
    <property type="entry name" value="Luciferase-like domain"/>
    <property type="match status" value="1"/>
</dbReference>
<evidence type="ECO:0000313" key="5">
    <source>
        <dbReference type="EMBL" id="MDY0395558.1"/>
    </source>
</evidence>
<proteinExistence type="predicted"/>
<dbReference type="InterPro" id="IPR036661">
    <property type="entry name" value="Luciferase-like_sf"/>
</dbReference>
<gene>
    <name evidence="5" type="ORF">RWE15_15415</name>
</gene>
<keyword evidence="6" id="KW-1185">Reference proteome</keyword>
<evidence type="ECO:0000256" key="2">
    <source>
        <dbReference type="ARBA" id="ARBA00022643"/>
    </source>
</evidence>
<dbReference type="PANTHER" id="PTHR30011:SF16">
    <property type="entry name" value="C2H2 FINGER DOMAIN TRANSCRIPTION FACTOR (EUROFUNG)-RELATED"/>
    <property type="match status" value="1"/>
</dbReference>
<evidence type="ECO:0000256" key="3">
    <source>
        <dbReference type="ARBA" id="ARBA00023002"/>
    </source>
</evidence>
<name>A0ABU5C8B5_9BACI</name>
<protein>
    <submittedName>
        <fullName evidence="5">Uncharacterized protein</fullName>
    </submittedName>
</protein>
<accession>A0ABU5C8B5</accession>
<comment type="caution">
    <text evidence="5">The sequence shown here is derived from an EMBL/GenBank/DDBJ whole genome shotgun (WGS) entry which is preliminary data.</text>
</comment>
<reference evidence="5 6" key="1">
    <citation type="submission" date="2023-10" db="EMBL/GenBank/DDBJ databases">
        <title>Virgibacillus halophilus 5B73C genome.</title>
        <authorList>
            <person name="Miliotis G."/>
            <person name="Sengupta P."/>
            <person name="Hameed A."/>
            <person name="Chuvochina M."/>
            <person name="Mcdonagh F."/>
            <person name="Simpson A.C."/>
            <person name="Singh N.K."/>
            <person name="Rekha P.D."/>
            <person name="Raman K."/>
            <person name="Hugenholtz P."/>
            <person name="Venkateswaran K."/>
        </authorList>
    </citation>
    <scope>NUCLEOTIDE SEQUENCE [LARGE SCALE GENOMIC DNA]</scope>
    <source>
        <strain evidence="5 6">5B73C</strain>
    </source>
</reference>
<dbReference type="SUPFAM" id="SSF51679">
    <property type="entry name" value="Bacterial luciferase-like"/>
    <property type="match status" value="1"/>
</dbReference>
<keyword evidence="2" id="KW-0288">FMN</keyword>
<dbReference type="InterPro" id="IPR051260">
    <property type="entry name" value="Diverse_substr_monoxygenases"/>
</dbReference>
<sequence>MRIIKKHISYEGACALLGGWTGIDFSQFDPDENLHYVENDAIQSAVENFTRIDPDKQWTVGEIIETVGIGGDGSIRCWNP</sequence>
<dbReference type="Proteomes" id="UP001281447">
    <property type="component" value="Unassembled WGS sequence"/>
</dbReference>
<keyword evidence="3" id="KW-0560">Oxidoreductase</keyword>